<organism evidence="2 4">
    <name type="scientific">Aneurinibacillus migulanus</name>
    <name type="common">Bacillus migulanus</name>
    <dbReference type="NCBI Taxonomy" id="47500"/>
    <lineage>
        <taxon>Bacteria</taxon>
        <taxon>Bacillati</taxon>
        <taxon>Bacillota</taxon>
        <taxon>Bacilli</taxon>
        <taxon>Bacillales</taxon>
        <taxon>Paenibacillaceae</taxon>
        <taxon>Aneurinibacillus group</taxon>
        <taxon>Aneurinibacillus</taxon>
    </lineage>
</organism>
<keyword evidence="1" id="KW-0472">Membrane</keyword>
<dbReference type="EMBL" id="LGUG01000004">
    <property type="protein sequence ID" value="KON98113.1"/>
    <property type="molecule type" value="Genomic_DNA"/>
</dbReference>
<evidence type="ECO:0000313" key="3">
    <source>
        <dbReference type="EMBL" id="SDI04922.1"/>
    </source>
</evidence>
<dbReference type="Proteomes" id="UP000182836">
    <property type="component" value="Unassembled WGS sequence"/>
</dbReference>
<reference evidence="2 4" key="1">
    <citation type="submission" date="2015-07" db="EMBL/GenBank/DDBJ databases">
        <title>Fjat-14205 dsm 2895.</title>
        <authorList>
            <person name="Liu B."/>
            <person name="Wang J."/>
            <person name="Zhu Y."/>
            <person name="Liu G."/>
            <person name="Chen Q."/>
            <person name="Chen Z."/>
            <person name="Lan J."/>
            <person name="Che J."/>
            <person name="Ge C."/>
            <person name="Shi H."/>
            <person name="Pan Z."/>
            <person name="Liu X."/>
        </authorList>
    </citation>
    <scope>NUCLEOTIDE SEQUENCE [LARGE SCALE GENOMIC DNA]</scope>
    <source>
        <strain evidence="2 4">DSM 2895</strain>
    </source>
</reference>
<keyword evidence="1" id="KW-1133">Transmembrane helix</keyword>
<evidence type="ECO:0000313" key="5">
    <source>
        <dbReference type="Proteomes" id="UP000182836"/>
    </source>
</evidence>
<dbReference type="GeneID" id="42308269"/>
<dbReference type="OrthoDB" id="2691647at2"/>
<dbReference type="Pfam" id="PF14004">
    <property type="entry name" value="DUF4227"/>
    <property type="match status" value="1"/>
</dbReference>
<feature type="transmembrane region" description="Helical" evidence="1">
    <location>
        <begin position="12"/>
        <end position="32"/>
    </location>
</feature>
<dbReference type="RefSeq" id="WP_043068042.1">
    <property type="nucleotide sequence ID" value="NZ_BJOA01000001.1"/>
</dbReference>
<dbReference type="InterPro" id="IPR025321">
    <property type="entry name" value="DUF4227"/>
</dbReference>
<keyword evidence="1" id="KW-0812">Transmembrane</keyword>
<dbReference type="AlphaFoldDB" id="A0A0D1XY47"/>
<evidence type="ECO:0000256" key="1">
    <source>
        <dbReference type="SAM" id="Phobius"/>
    </source>
</evidence>
<keyword evidence="4" id="KW-1185">Reference proteome</keyword>
<protein>
    <recommendedName>
        <fullName evidence="6">DUF4227 family protein</fullName>
    </recommendedName>
</protein>
<gene>
    <name evidence="2" type="ORF">AF333_24410</name>
    <name evidence="3" type="ORF">SAMN04487909_101360</name>
</gene>
<evidence type="ECO:0008006" key="6">
    <source>
        <dbReference type="Google" id="ProtNLM"/>
    </source>
</evidence>
<dbReference type="Proteomes" id="UP000037269">
    <property type="component" value="Unassembled WGS sequence"/>
</dbReference>
<evidence type="ECO:0000313" key="4">
    <source>
        <dbReference type="Proteomes" id="UP000037269"/>
    </source>
</evidence>
<accession>A0A0D1XY47</accession>
<dbReference type="PATRIC" id="fig|47500.12.peg.4465"/>
<sequence>MFIPYNRIGEGIRLLAIFIFCTFIFYTIISYVSDTIKPAEPYKEPHGKAVKVMQYTPAFEGTYKEMKRRLFDFYWYGE</sequence>
<name>A0A0D1XY47_ANEMI</name>
<proteinExistence type="predicted"/>
<reference evidence="3 5" key="2">
    <citation type="submission" date="2016-10" db="EMBL/GenBank/DDBJ databases">
        <authorList>
            <person name="de Groot N.N."/>
        </authorList>
    </citation>
    <scope>NUCLEOTIDE SEQUENCE [LARGE SCALE GENOMIC DNA]</scope>
    <source>
        <strain evidence="3 5">DSM 2895</strain>
    </source>
</reference>
<dbReference type="STRING" id="47500.AF333_24410"/>
<evidence type="ECO:0000313" key="2">
    <source>
        <dbReference type="EMBL" id="KON98113.1"/>
    </source>
</evidence>
<dbReference type="EMBL" id="FNED01000001">
    <property type="protein sequence ID" value="SDI04922.1"/>
    <property type="molecule type" value="Genomic_DNA"/>
</dbReference>